<dbReference type="Proteomes" id="UP000218615">
    <property type="component" value="Unassembled WGS sequence"/>
</dbReference>
<reference evidence="2" key="1">
    <citation type="submission" date="2017-06" db="EMBL/GenBank/DDBJ databases">
        <authorList>
            <person name="Cremers G."/>
        </authorList>
    </citation>
    <scope>NUCLEOTIDE SEQUENCE [LARGE SCALE GENOMIC DNA]</scope>
</reference>
<accession>A0A284VSB1</accession>
<protein>
    <recommendedName>
        <fullName evidence="3">HTH cro/C1-type domain-containing protein</fullName>
    </recommendedName>
</protein>
<gene>
    <name evidence="1" type="ORF">MNV_60055</name>
</gene>
<dbReference type="AlphaFoldDB" id="A0A284VSB1"/>
<dbReference type="OrthoDB" id="145662at2157"/>
<name>A0A284VSB1_9EURY</name>
<evidence type="ECO:0000313" key="2">
    <source>
        <dbReference type="Proteomes" id="UP000218615"/>
    </source>
</evidence>
<proteinExistence type="predicted"/>
<evidence type="ECO:0000313" key="1">
    <source>
        <dbReference type="EMBL" id="SNQ62174.1"/>
    </source>
</evidence>
<dbReference type="RefSeq" id="WP_096206775.1">
    <property type="nucleotide sequence ID" value="NZ_FZMP01000207.1"/>
</dbReference>
<dbReference type="EMBL" id="FZMP01000207">
    <property type="protein sequence ID" value="SNQ62174.1"/>
    <property type="molecule type" value="Genomic_DNA"/>
</dbReference>
<sequence length="72" mass="8278">MGLPATKRYLIELLHKHKLTYEQLGNYSGIDPERIKAIKKGEEATVEERLKIRNLAYSLSDLRSKDTGETMD</sequence>
<organism evidence="1 2">
    <name type="scientific">Candidatus Methanoperedens nitratireducens</name>
    <dbReference type="NCBI Taxonomy" id="1392998"/>
    <lineage>
        <taxon>Archaea</taxon>
        <taxon>Methanobacteriati</taxon>
        <taxon>Methanobacteriota</taxon>
        <taxon>Stenosarchaea group</taxon>
        <taxon>Methanomicrobia</taxon>
        <taxon>Methanosarcinales</taxon>
        <taxon>ANME-2 cluster</taxon>
        <taxon>Candidatus Methanoperedentaceae</taxon>
        <taxon>Candidatus Methanoperedens</taxon>
    </lineage>
</organism>
<keyword evidence="2" id="KW-1185">Reference proteome</keyword>
<evidence type="ECO:0008006" key="3">
    <source>
        <dbReference type="Google" id="ProtNLM"/>
    </source>
</evidence>